<dbReference type="RefSeq" id="WP_172272429.1">
    <property type="nucleotide sequence ID" value="NZ_CP141058.1"/>
</dbReference>
<keyword evidence="1" id="KW-0472">Membrane</keyword>
<keyword evidence="1" id="KW-1133">Transmembrane helix</keyword>
<gene>
    <name evidence="2" type="ORF">SFC79_09760</name>
</gene>
<sequence>MADIVLGLVAVGVGLLLCLRGAVVLRVLITLWASVVGFATGAGLVAATTGDSFLAGALALAVAAAAGLLFGAVAYAFFVVAILIAMAAFGFTLGTDLMVALGVSWSWLIVLVGVVTGLALGAAAVAADLPVVVLVALSAFSGSSLALTGVLFLTGTLDSSDLVEASTTAVLRDTWWWWLAYVGLGVAGVVVQVRQLDRWRASVHEQWAGQQPPAGVAA</sequence>
<dbReference type="Proteomes" id="UP001291999">
    <property type="component" value="Unassembled WGS sequence"/>
</dbReference>
<evidence type="ECO:0008006" key="4">
    <source>
        <dbReference type="Google" id="ProtNLM"/>
    </source>
</evidence>
<name>A0ABU5KAQ7_9ACTN</name>
<keyword evidence="3" id="KW-1185">Reference proteome</keyword>
<feature type="transmembrane region" description="Helical" evidence="1">
    <location>
        <begin position="105"/>
        <end position="125"/>
    </location>
</feature>
<feature type="transmembrane region" description="Helical" evidence="1">
    <location>
        <begin position="31"/>
        <end position="48"/>
    </location>
</feature>
<comment type="caution">
    <text evidence="2">The sequence shown here is derived from an EMBL/GenBank/DDBJ whole genome shotgun (WGS) entry which is preliminary data.</text>
</comment>
<organism evidence="2 3">
    <name type="scientific">Nocardioides renjunii</name>
    <dbReference type="NCBI Taxonomy" id="3095075"/>
    <lineage>
        <taxon>Bacteria</taxon>
        <taxon>Bacillati</taxon>
        <taxon>Actinomycetota</taxon>
        <taxon>Actinomycetes</taxon>
        <taxon>Propionibacteriales</taxon>
        <taxon>Nocardioidaceae</taxon>
        <taxon>Nocardioides</taxon>
    </lineage>
</organism>
<proteinExistence type="predicted"/>
<dbReference type="EMBL" id="JAXQPW010000002">
    <property type="protein sequence ID" value="MDZ5662046.1"/>
    <property type="molecule type" value="Genomic_DNA"/>
</dbReference>
<keyword evidence="1" id="KW-0812">Transmembrane</keyword>
<protein>
    <recommendedName>
        <fullName evidence="4">DUF4203 domain-containing protein</fullName>
    </recommendedName>
</protein>
<evidence type="ECO:0000313" key="2">
    <source>
        <dbReference type="EMBL" id="MDZ5662046.1"/>
    </source>
</evidence>
<evidence type="ECO:0000256" key="1">
    <source>
        <dbReference type="SAM" id="Phobius"/>
    </source>
</evidence>
<feature type="transmembrane region" description="Helical" evidence="1">
    <location>
        <begin position="60"/>
        <end position="93"/>
    </location>
</feature>
<feature type="transmembrane region" description="Helical" evidence="1">
    <location>
        <begin position="132"/>
        <end position="155"/>
    </location>
</feature>
<reference evidence="2 3" key="1">
    <citation type="submission" date="2023-11" db="EMBL/GenBank/DDBJ databases">
        <title>Novel species in genus Nocardioides.</title>
        <authorList>
            <person name="Zhou H."/>
        </authorList>
    </citation>
    <scope>NUCLEOTIDE SEQUENCE [LARGE SCALE GENOMIC DNA]</scope>
    <source>
        <strain evidence="2 3">S-58</strain>
    </source>
</reference>
<evidence type="ECO:0000313" key="3">
    <source>
        <dbReference type="Proteomes" id="UP001291999"/>
    </source>
</evidence>
<accession>A0ABU5KAQ7</accession>
<feature type="transmembrane region" description="Helical" evidence="1">
    <location>
        <begin position="175"/>
        <end position="193"/>
    </location>
</feature>